<dbReference type="Proteomes" id="UP000237752">
    <property type="component" value="Unassembled WGS sequence"/>
</dbReference>
<sequence length="341" mass="35893">MSSSGVLRVFTDDIDAERVFHELTAEGIGDGLPVIPPTQRRIDAMLETVDQPESNLGLVPPLYAELTAWKTAYFSVMSGISPAEFPIVLTAVHACLEEQLNLLGVQTTTGTAAVGVAVHGPVCRQLGLNSGSGCMDGTAHPNVRIGRAVSLVLRGVGGATPGELDMATMGQPGKVGMCFAHEVTSALSSFHGSESAVTVFAFSGTAEVLPLGDCNVAEDILRPLAESVVAARLAMGAPLKRLPNDEILVVPPEIVALLEKWGVNLNQIYERLRSLTSELLERRSRELGLEVNGTVDMLTKASDLRVLVAGGTGIKMTYLPTWKGGSRSVTRPLTATGVGAL</sequence>
<organism evidence="1 2">
    <name type="scientific">Antricoccus suffuscus</name>
    <dbReference type="NCBI Taxonomy" id="1629062"/>
    <lineage>
        <taxon>Bacteria</taxon>
        <taxon>Bacillati</taxon>
        <taxon>Actinomycetota</taxon>
        <taxon>Actinomycetes</taxon>
        <taxon>Geodermatophilales</taxon>
        <taxon>Antricoccaceae</taxon>
        <taxon>Antricoccus</taxon>
    </lineage>
</organism>
<proteinExistence type="predicted"/>
<gene>
    <name evidence="1" type="ORF">CLV47_102287</name>
</gene>
<dbReference type="OrthoDB" id="7345755at2"/>
<keyword evidence="2" id="KW-1185">Reference proteome</keyword>
<dbReference type="RefSeq" id="WP_106347743.1">
    <property type="nucleotide sequence ID" value="NZ_PVUE01000002.1"/>
</dbReference>
<protein>
    <submittedName>
        <fullName evidence="1">Uncharacterized protein</fullName>
    </submittedName>
</protein>
<name>A0A2T1A536_9ACTN</name>
<accession>A0A2T1A536</accession>
<dbReference type="AlphaFoldDB" id="A0A2T1A536"/>
<dbReference type="EMBL" id="PVUE01000002">
    <property type="protein sequence ID" value="PRZ43597.1"/>
    <property type="molecule type" value="Genomic_DNA"/>
</dbReference>
<reference evidence="1 2" key="1">
    <citation type="submission" date="2018-03" db="EMBL/GenBank/DDBJ databases">
        <title>Genomic Encyclopedia of Archaeal and Bacterial Type Strains, Phase II (KMG-II): from individual species to whole genera.</title>
        <authorList>
            <person name="Goeker M."/>
        </authorList>
    </citation>
    <scope>NUCLEOTIDE SEQUENCE [LARGE SCALE GENOMIC DNA]</scope>
    <source>
        <strain evidence="1 2">DSM 100065</strain>
    </source>
</reference>
<evidence type="ECO:0000313" key="1">
    <source>
        <dbReference type="EMBL" id="PRZ43597.1"/>
    </source>
</evidence>
<evidence type="ECO:0000313" key="2">
    <source>
        <dbReference type="Proteomes" id="UP000237752"/>
    </source>
</evidence>
<comment type="caution">
    <text evidence="1">The sequence shown here is derived from an EMBL/GenBank/DDBJ whole genome shotgun (WGS) entry which is preliminary data.</text>
</comment>